<dbReference type="AlphaFoldDB" id="A0A5J4TK68"/>
<feature type="transmembrane region" description="Helical" evidence="1">
    <location>
        <begin position="12"/>
        <end position="32"/>
    </location>
</feature>
<gene>
    <name evidence="2" type="ORF">EZS28_045828</name>
</gene>
<protein>
    <submittedName>
        <fullName evidence="2">Uncharacterized protein</fullName>
    </submittedName>
</protein>
<dbReference type="Proteomes" id="UP000324800">
    <property type="component" value="Unassembled WGS sequence"/>
</dbReference>
<keyword evidence="1" id="KW-1133">Transmembrane helix</keyword>
<evidence type="ECO:0000313" key="3">
    <source>
        <dbReference type="Proteomes" id="UP000324800"/>
    </source>
</evidence>
<comment type="caution">
    <text evidence="2">The sequence shown here is derived from an EMBL/GenBank/DDBJ whole genome shotgun (WGS) entry which is preliminary data.</text>
</comment>
<organism evidence="2 3">
    <name type="scientific">Streblomastix strix</name>
    <dbReference type="NCBI Taxonomy" id="222440"/>
    <lineage>
        <taxon>Eukaryota</taxon>
        <taxon>Metamonada</taxon>
        <taxon>Preaxostyla</taxon>
        <taxon>Oxymonadida</taxon>
        <taxon>Streblomastigidae</taxon>
        <taxon>Streblomastix</taxon>
    </lineage>
</organism>
<reference evidence="2 3" key="1">
    <citation type="submission" date="2019-03" db="EMBL/GenBank/DDBJ databases">
        <title>Single cell metagenomics reveals metabolic interactions within the superorganism composed of flagellate Streblomastix strix and complex community of Bacteroidetes bacteria on its surface.</title>
        <authorList>
            <person name="Treitli S.C."/>
            <person name="Kolisko M."/>
            <person name="Husnik F."/>
            <person name="Keeling P."/>
            <person name="Hampl V."/>
        </authorList>
    </citation>
    <scope>NUCLEOTIDE SEQUENCE [LARGE SCALE GENOMIC DNA]</scope>
    <source>
        <strain evidence="2">ST1C</strain>
    </source>
</reference>
<sequence>PWFLPKGSYAFRLFWVLLLILLVISCANGLFALTDITEVICLIAIFAVFASLVSLPIEIVRLSLNSTWDKYNRTLYFSVLVILESVLKLCLSALGFLIRDEIVSGEDGQAQSS</sequence>
<accession>A0A5J4TK68</accession>
<feature type="non-terminal residue" evidence="2">
    <location>
        <position position="1"/>
    </location>
</feature>
<proteinExistence type="predicted"/>
<keyword evidence="1" id="KW-0812">Transmembrane</keyword>
<keyword evidence="1" id="KW-0472">Membrane</keyword>
<evidence type="ECO:0000313" key="2">
    <source>
        <dbReference type="EMBL" id="KAA6358647.1"/>
    </source>
</evidence>
<dbReference type="EMBL" id="SNRW01029558">
    <property type="protein sequence ID" value="KAA6358647.1"/>
    <property type="molecule type" value="Genomic_DNA"/>
</dbReference>
<feature type="transmembrane region" description="Helical" evidence="1">
    <location>
        <begin position="39"/>
        <end position="57"/>
    </location>
</feature>
<evidence type="ECO:0000256" key="1">
    <source>
        <dbReference type="SAM" id="Phobius"/>
    </source>
</evidence>
<name>A0A5J4TK68_9EUKA</name>
<feature type="transmembrane region" description="Helical" evidence="1">
    <location>
        <begin position="77"/>
        <end position="98"/>
    </location>
</feature>